<reference evidence="1 4" key="1">
    <citation type="submission" date="2018-09" db="EMBL/GenBank/DDBJ databases">
        <title>Roseomonas sp. nov., isolated from feces of Tibetan antelopes in the Qinghai-Tibet plateau, China.</title>
        <authorList>
            <person name="Tian Z."/>
        </authorList>
    </citation>
    <scope>NUCLEOTIDE SEQUENCE [LARGE SCALE GENOMIC DNA]</scope>
    <source>
        <strain evidence="2 3">Z23</strain>
        <strain evidence="1 4">Z24</strain>
    </source>
</reference>
<keyword evidence="3" id="KW-1185">Reference proteome</keyword>
<dbReference type="RefSeq" id="WP_120639738.1">
    <property type="nucleotide sequence ID" value="NZ_RAQU01000134.1"/>
</dbReference>
<dbReference type="InParanoid" id="A0A3A9J9F1"/>
<evidence type="ECO:0000313" key="3">
    <source>
        <dbReference type="Proteomes" id="UP000274097"/>
    </source>
</evidence>
<dbReference type="Proteomes" id="UP000274097">
    <property type="component" value="Unassembled WGS sequence"/>
</dbReference>
<protein>
    <submittedName>
        <fullName evidence="1">Uncharacterized protein</fullName>
    </submittedName>
</protein>
<accession>A0A3A9J9F1</accession>
<dbReference type="EMBL" id="RFLX01000029">
    <property type="protein sequence ID" value="RMI17426.1"/>
    <property type="molecule type" value="Genomic_DNA"/>
</dbReference>
<dbReference type="EMBL" id="RAQU01000134">
    <property type="protein sequence ID" value="RKK02680.1"/>
    <property type="molecule type" value="Genomic_DNA"/>
</dbReference>
<dbReference type="OrthoDB" id="6383742at2"/>
<organism evidence="1 4">
    <name type="scientific">Teichococcus wenyumeiae</name>
    <dbReference type="NCBI Taxonomy" id="2478470"/>
    <lineage>
        <taxon>Bacteria</taxon>
        <taxon>Pseudomonadati</taxon>
        <taxon>Pseudomonadota</taxon>
        <taxon>Alphaproteobacteria</taxon>
        <taxon>Acetobacterales</taxon>
        <taxon>Roseomonadaceae</taxon>
        <taxon>Roseomonas</taxon>
    </lineage>
</organism>
<sequence length="75" mass="7725">MMAKLSVFAPLHYLPQPVYGWRRGMGDLTTSRAAGGAFGADSQHGGHGLAAARATAMESGDCYSGAERFHVGAAA</sequence>
<gene>
    <name evidence="1" type="ORF">D6Z83_18515</name>
    <name evidence="2" type="ORF">EBE87_22530</name>
</gene>
<comment type="caution">
    <text evidence="1">The sequence shown here is derived from an EMBL/GenBank/DDBJ whole genome shotgun (WGS) entry which is preliminary data.</text>
</comment>
<name>A0A3A9J9F1_9PROT</name>
<dbReference type="AlphaFoldDB" id="A0A3A9J9F1"/>
<evidence type="ECO:0000313" key="4">
    <source>
        <dbReference type="Proteomes" id="UP000278036"/>
    </source>
</evidence>
<evidence type="ECO:0000313" key="1">
    <source>
        <dbReference type="EMBL" id="RKK02680.1"/>
    </source>
</evidence>
<proteinExistence type="predicted"/>
<evidence type="ECO:0000313" key="2">
    <source>
        <dbReference type="EMBL" id="RMI17426.1"/>
    </source>
</evidence>
<dbReference type="Proteomes" id="UP000278036">
    <property type="component" value="Unassembled WGS sequence"/>
</dbReference>